<feature type="transmembrane region" description="Helical" evidence="1">
    <location>
        <begin position="226"/>
        <end position="252"/>
    </location>
</feature>
<reference evidence="2" key="1">
    <citation type="submission" date="2022-10" db="EMBL/GenBank/DDBJ databases">
        <title>Chryseobacterium sp. nov., a novel bacterial species.</title>
        <authorList>
            <person name="Cao Y."/>
        </authorList>
    </citation>
    <scope>NUCLEOTIDE SEQUENCE</scope>
    <source>
        <strain evidence="2">KC 927</strain>
    </source>
</reference>
<dbReference type="EMBL" id="JAOVZV010000003">
    <property type="protein sequence ID" value="MCX8531754.1"/>
    <property type="molecule type" value="Genomic_DNA"/>
</dbReference>
<feature type="transmembrane region" description="Helical" evidence="1">
    <location>
        <begin position="84"/>
        <end position="102"/>
    </location>
</feature>
<dbReference type="InterPro" id="IPR022134">
    <property type="entry name" value="DUF3667"/>
</dbReference>
<feature type="transmembrane region" description="Helical" evidence="1">
    <location>
        <begin position="193"/>
        <end position="214"/>
    </location>
</feature>
<keyword evidence="1" id="KW-0812">Transmembrane</keyword>
<dbReference type="RefSeq" id="WP_267280386.1">
    <property type="nucleotide sequence ID" value="NZ_JAOVZV010000003.1"/>
</dbReference>
<gene>
    <name evidence="2" type="ORF">OEA66_05210</name>
</gene>
<organism evidence="2 3">
    <name type="scientific">Chryseobacterium luquanense</name>
    <dbReference type="NCBI Taxonomy" id="2983766"/>
    <lineage>
        <taxon>Bacteria</taxon>
        <taxon>Pseudomonadati</taxon>
        <taxon>Bacteroidota</taxon>
        <taxon>Flavobacteriia</taxon>
        <taxon>Flavobacteriales</taxon>
        <taxon>Weeksellaceae</taxon>
        <taxon>Chryseobacterium group</taxon>
        <taxon>Chryseobacterium</taxon>
    </lineage>
</organism>
<name>A0ABT3Y0X1_9FLAO</name>
<sequence length="257" mass="29730">MDATHAECRNCHHSLNEGDKFCSKCGQNTDTHKINLHYVIHELIHGILHLDGGIIHTTKALFTKPGIMIREYLEGKRKNHFSPIIYIVILSTVMVLITHYVYHDKYVEFSLIGDKKPTDIQKKVIEMFGPAFNWVSKHFTLIYLIQIPIMAFAFYIPFKKMSKYNYFEWLLIISFCVIQLMLITITFQLLNRIIPGILFLSNLFVFASLTWTILQLFSKFDLAKVIINYILSLLILFFILSTVAVGGLFSFLSSNPI</sequence>
<dbReference type="Pfam" id="PF12412">
    <property type="entry name" value="DUF3667"/>
    <property type="match status" value="1"/>
</dbReference>
<keyword evidence="1" id="KW-1133">Transmembrane helix</keyword>
<accession>A0ABT3Y0X1</accession>
<evidence type="ECO:0000256" key="1">
    <source>
        <dbReference type="SAM" id="Phobius"/>
    </source>
</evidence>
<proteinExistence type="predicted"/>
<feature type="transmembrane region" description="Helical" evidence="1">
    <location>
        <begin position="138"/>
        <end position="157"/>
    </location>
</feature>
<evidence type="ECO:0000313" key="2">
    <source>
        <dbReference type="EMBL" id="MCX8531754.1"/>
    </source>
</evidence>
<comment type="caution">
    <text evidence="2">The sequence shown here is derived from an EMBL/GenBank/DDBJ whole genome shotgun (WGS) entry which is preliminary data.</text>
</comment>
<dbReference type="Proteomes" id="UP001070176">
    <property type="component" value="Unassembled WGS sequence"/>
</dbReference>
<feature type="transmembrane region" description="Helical" evidence="1">
    <location>
        <begin position="169"/>
        <end position="187"/>
    </location>
</feature>
<keyword evidence="1" id="KW-0472">Membrane</keyword>
<protein>
    <submittedName>
        <fullName evidence="2">DUF3667 domain-containing protein</fullName>
    </submittedName>
</protein>
<keyword evidence="3" id="KW-1185">Reference proteome</keyword>
<evidence type="ECO:0000313" key="3">
    <source>
        <dbReference type="Proteomes" id="UP001070176"/>
    </source>
</evidence>